<sequence length="141" mass="15292">MKGGTTIEITKISLDNQKPFICSVPLSSGCTEPRRQRLSPGDDAVPPRDGSAPRALQEAPCARAPETGLHQNPATRVTAPSRWGGWGAEGASWRRWWKTSGDGVPGQIKARTKMKGEVSPLWYVPRERRRAGGGVFRSVTG</sequence>
<protein>
    <submittedName>
        <fullName evidence="2">Uncharacterized protein</fullName>
    </submittedName>
</protein>
<comment type="caution">
    <text evidence="2">The sequence shown here is derived from an EMBL/GenBank/DDBJ whole genome shotgun (WGS) entry which is preliminary data.</text>
</comment>
<organism evidence="2 3">
    <name type="scientific">Aldrovandia affinis</name>
    <dbReference type="NCBI Taxonomy" id="143900"/>
    <lineage>
        <taxon>Eukaryota</taxon>
        <taxon>Metazoa</taxon>
        <taxon>Chordata</taxon>
        <taxon>Craniata</taxon>
        <taxon>Vertebrata</taxon>
        <taxon>Euteleostomi</taxon>
        <taxon>Actinopterygii</taxon>
        <taxon>Neopterygii</taxon>
        <taxon>Teleostei</taxon>
        <taxon>Notacanthiformes</taxon>
        <taxon>Halosauridae</taxon>
        <taxon>Aldrovandia</taxon>
    </lineage>
</organism>
<name>A0AAD7RVR8_9TELE</name>
<evidence type="ECO:0000256" key="1">
    <source>
        <dbReference type="SAM" id="MobiDB-lite"/>
    </source>
</evidence>
<reference evidence="2" key="1">
    <citation type="journal article" date="2023" name="Science">
        <title>Genome structures resolve the early diversification of teleost fishes.</title>
        <authorList>
            <person name="Parey E."/>
            <person name="Louis A."/>
            <person name="Montfort J."/>
            <person name="Bouchez O."/>
            <person name="Roques C."/>
            <person name="Iampietro C."/>
            <person name="Lluch J."/>
            <person name="Castinel A."/>
            <person name="Donnadieu C."/>
            <person name="Desvignes T."/>
            <person name="Floi Bucao C."/>
            <person name="Jouanno E."/>
            <person name="Wen M."/>
            <person name="Mejri S."/>
            <person name="Dirks R."/>
            <person name="Jansen H."/>
            <person name="Henkel C."/>
            <person name="Chen W.J."/>
            <person name="Zahm M."/>
            <person name="Cabau C."/>
            <person name="Klopp C."/>
            <person name="Thompson A.W."/>
            <person name="Robinson-Rechavi M."/>
            <person name="Braasch I."/>
            <person name="Lecointre G."/>
            <person name="Bobe J."/>
            <person name="Postlethwait J.H."/>
            <person name="Berthelot C."/>
            <person name="Roest Crollius H."/>
            <person name="Guiguen Y."/>
        </authorList>
    </citation>
    <scope>NUCLEOTIDE SEQUENCE</scope>
    <source>
        <strain evidence="2">NC1722</strain>
    </source>
</reference>
<gene>
    <name evidence="2" type="ORF">AAFF_G00095590</name>
</gene>
<dbReference type="AlphaFoldDB" id="A0AAD7RVR8"/>
<evidence type="ECO:0000313" key="3">
    <source>
        <dbReference type="Proteomes" id="UP001221898"/>
    </source>
</evidence>
<dbReference type="Proteomes" id="UP001221898">
    <property type="component" value="Unassembled WGS sequence"/>
</dbReference>
<dbReference type="EMBL" id="JAINUG010000161">
    <property type="protein sequence ID" value="KAJ8391130.1"/>
    <property type="molecule type" value="Genomic_DNA"/>
</dbReference>
<dbReference type="PROSITE" id="PS51257">
    <property type="entry name" value="PROKAR_LIPOPROTEIN"/>
    <property type="match status" value="1"/>
</dbReference>
<accession>A0AAD7RVR8</accession>
<keyword evidence="3" id="KW-1185">Reference proteome</keyword>
<feature type="region of interest" description="Disordered" evidence="1">
    <location>
        <begin position="26"/>
        <end position="86"/>
    </location>
</feature>
<proteinExistence type="predicted"/>
<evidence type="ECO:0000313" key="2">
    <source>
        <dbReference type="EMBL" id="KAJ8391130.1"/>
    </source>
</evidence>